<dbReference type="Reactome" id="R-BTA-5689603">
    <property type="pathway name" value="UCH proteinases"/>
</dbReference>
<dbReference type="GO" id="GO:0030527">
    <property type="term" value="F:structural constituent of chromatin"/>
    <property type="evidence" value="ECO:0000318"/>
    <property type="project" value="GO_Central"/>
</dbReference>
<feature type="compositionally biased region" description="Basic residues" evidence="11">
    <location>
        <begin position="7"/>
        <end position="19"/>
    </location>
</feature>
<proteinExistence type="inferred from homology"/>
<dbReference type="CDD" id="cd00074">
    <property type="entry name" value="HFD_H2A"/>
    <property type="match status" value="1"/>
</dbReference>
<keyword evidence="7 10" id="KW-0238">DNA-binding</keyword>
<dbReference type="PANTHER" id="PTHR23430">
    <property type="entry name" value="HISTONE H2A"/>
    <property type="match status" value="1"/>
</dbReference>
<dbReference type="PROSITE" id="PS00046">
    <property type="entry name" value="HISTONE_H2A"/>
    <property type="match status" value="1"/>
</dbReference>
<dbReference type="GO" id="GO:0005634">
    <property type="term" value="C:nucleus"/>
    <property type="evidence" value="ECO:0000318"/>
    <property type="project" value="GO_Central"/>
</dbReference>
<dbReference type="Gene3D" id="1.10.20.10">
    <property type="entry name" value="Histone, subunit A"/>
    <property type="match status" value="1"/>
</dbReference>
<keyword evidence="9 10" id="KW-0544">Nucleosome core</keyword>
<dbReference type="Reactome" id="R-BTA-3214858">
    <property type="pathway name" value="RMTs methylate histone arginines"/>
</dbReference>
<dbReference type="SUPFAM" id="SSF47113">
    <property type="entry name" value="Histone-fold"/>
    <property type="match status" value="1"/>
</dbReference>
<dbReference type="STRING" id="9913.ENSBTAP00000069018"/>
<dbReference type="InParanoid" id="A0A3Q1MDK7"/>
<dbReference type="Reactome" id="R-BTA-3214847">
    <property type="pathway name" value="HATs acetylate histones"/>
</dbReference>
<keyword evidence="15" id="KW-1185">Reference proteome</keyword>
<keyword evidence="4 10" id="KW-0158">Chromosome</keyword>
<dbReference type="VEuPathDB" id="HostDB:ENSBTAG00000052895"/>
<dbReference type="Reactome" id="R-BTA-5689901">
    <property type="pathway name" value="Metalloprotease DUBs"/>
</dbReference>
<dbReference type="InterPro" id="IPR007125">
    <property type="entry name" value="H2A/H2B/H3"/>
</dbReference>
<evidence type="ECO:0000313" key="15">
    <source>
        <dbReference type="Proteomes" id="UP000009136"/>
    </source>
</evidence>
<dbReference type="FunCoup" id="A0A3Q1MDK7">
    <property type="interactions" value="426"/>
</dbReference>
<dbReference type="InterPro" id="IPR032458">
    <property type="entry name" value="Histone_H2A_CS"/>
</dbReference>
<evidence type="ECO:0000256" key="4">
    <source>
        <dbReference type="ARBA" id="ARBA00022454"/>
    </source>
</evidence>
<evidence type="ECO:0000256" key="1">
    <source>
        <dbReference type="ARBA" id="ARBA00004123"/>
    </source>
</evidence>
<evidence type="ECO:0000313" key="16">
    <source>
        <dbReference type="VGNC" id="VGNC:83576"/>
    </source>
</evidence>
<feature type="domain" description="Core Histone H2A/H2B/H3" evidence="12">
    <location>
        <begin position="7"/>
        <end position="89"/>
    </location>
</feature>
<comment type="subunit">
    <text evidence="10">The nucleosome is a histone octamer containing two molecules each of H2A, H2B, H3 and H4 assembled in one H3-H4 heterotetramer and two H2A-H2B heterodimers. The octamer wraps approximately 147 bp of DNA.</text>
</comment>
<dbReference type="VGNC" id="VGNC:83576">
    <property type="gene designation" value="H2AC10"/>
</dbReference>
<dbReference type="InterPro" id="IPR032454">
    <property type="entry name" value="Histone_H2A_C"/>
</dbReference>
<dbReference type="OMA" id="ANEMFIN"/>
<evidence type="ECO:0000259" key="13">
    <source>
        <dbReference type="Pfam" id="PF16211"/>
    </source>
</evidence>
<evidence type="ECO:0000256" key="11">
    <source>
        <dbReference type="SAM" id="MobiDB-lite"/>
    </source>
</evidence>
<dbReference type="SMART" id="SM00414">
    <property type="entry name" value="H2A"/>
    <property type="match status" value="1"/>
</dbReference>
<dbReference type="InterPro" id="IPR002119">
    <property type="entry name" value="Histone_H2A"/>
</dbReference>
<reference evidence="14" key="2">
    <citation type="submission" date="2025-08" db="UniProtKB">
        <authorList>
            <consortium name="Ensembl"/>
        </authorList>
    </citation>
    <scope>IDENTIFICATION</scope>
    <source>
        <strain evidence="14">Hereford</strain>
    </source>
</reference>
<keyword evidence="6" id="KW-0007">Acetylation</keyword>
<reference evidence="14" key="3">
    <citation type="submission" date="2025-09" db="UniProtKB">
        <authorList>
            <consortium name="Ensembl"/>
        </authorList>
    </citation>
    <scope>IDENTIFICATION</scope>
    <source>
        <strain evidence="14">Hereford</strain>
    </source>
</reference>
<dbReference type="PRINTS" id="PR00620">
    <property type="entry name" value="HISTONEH2A"/>
</dbReference>
<evidence type="ECO:0000256" key="5">
    <source>
        <dbReference type="ARBA" id="ARBA00022843"/>
    </source>
</evidence>
<accession>A0A3Q1MDK7</accession>
<evidence type="ECO:0000256" key="7">
    <source>
        <dbReference type="ARBA" id="ARBA00023125"/>
    </source>
</evidence>
<dbReference type="GO" id="GO:0046982">
    <property type="term" value="F:protein heterodimerization activity"/>
    <property type="evidence" value="ECO:0007669"/>
    <property type="project" value="InterPro"/>
</dbReference>
<keyword evidence="8 10" id="KW-0539">Nucleus</keyword>
<dbReference type="Bgee" id="ENSBTAG00000052895">
    <property type="expression patterns" value="Expressed in spiral colon and 60 other cell types or tissues"/>
</dbReference>
<dbReference type="InterPro" id="IPR009072">
    <property type="entry name" value="Histone-fold"/>
</dbReference>
<comment type="similarity">
    <text evidence="3 10">Belongs to the histone H2A family.</text>
</comment>
<dbReference type="GO" id="GO:0000786">
    <property type="term" value="C:nucleosome"/>
    <property type="evidence" value="ECO:0000318"/>
    <property type="project" value="GO_Central"/>
</dbReference>
<dbReference type="GeneTree" id="ENSGT00940000156302"/>
<organism evidence="14 15">
    <name type="scientific">Bos taurus</name>
    <name type="common">Bovine</name>
    <dbReference type="NCBI Taxonomy" id="9913"/>
    <lineage>
        <taxon>Eukaryota</taxon>
        <taxon>Metazoa</taxon>
        <taxon>Chordata</taxon>
        <taxon>Craniata</taxon>
        <taxon>Vertebrata</taxon>
        <taxon>Euteleostomi</taxon>
        <taxon>Mammalia</taxon>
        <taxon>Eutheria</taxon>
        <taxon>Laurasiatheria</taxon>
        <taxon>Artiodactyla</taxon>
        <taxon>Ruminantia</taxon>
        <taxon>Pecora</taxon>
        <taxon>Bovidae</taxon>
        <taxon>Bovinae</taxon>
        <taxon>Bos</taxon>
    </lineage>
</organism>
<dbReference type="GO" id="GO:0031507">
    <property type="term" value="P:heterochromatin formation"/>
    <property type="evidence" value="ECO:0000318"/>
    <property type="project" value="GO_Central"/>
</dbReference>
<dbReference type="SMR" id="A0A3Q1MDK7"/>
<evidence type="ECO:0000256" key="2">
    <source>
        <dbReference type="ARBA" id="ARBA00004286"/>
    </source>
</evidence>
<evidence type="ECO:0000256" key="9">
    <source>
        <dbReference type="ARBA" id="ARBA00023269"/>
    </source>
</evidence>
<gene>
    <name evidence="16" type="primary">H2AC10</name>
</gene>
<evidence type="ECO:0000256" key="8">
    <source>
        <dbReference type="ARBA" id="ARBA00023242"/>
    </source>
</evidence>
<dbReference type="Reactome" id="R-BTA-5689880">
    <property type="pathway name" value="Ub-specific processing proteases"/>
</dbReference>
<dbReference type="Pfam" id="PF00125">
    <property type="entry name" value="Histone"/>
    <property type="match status" value="1"/>
</dbReference>
<comment type="subcellular location">
    <subcellularLocation>
        <location evidence="2">Chromosome</location>
    </subcellularLocation>
    <subcellularLocation>
        <location evidence="1 10">Nucleus</location>
    </subcellularLocation>
</comment>
<dbReference type="AlphaFoldDB" id="A0A3Q1MDK7"/>
<keyword evidence="5" id="KW-0832">Ubl conjugation</keyword>
<reference evidence="14" key="1">
    <citation type="submission" date="2018-03" db="EMBL/GenBank/DDBJ databases">
        <title>ARS-UCD1.2.</title>
        <authorList>
            <person name="Rosen B.D."/>
            <person name="Bickhart D.M."/>
            <person name="Koren S."/>
            <person name="Schnabel R.D."/>
            <person name="Hall R."/>
            <person name="Zimin A."/>
            <person name="Dreischer C."/>
            <person name="Schultheiss S."/>
            <person name="Schroeder S.G."/>
            <person name="Elsik C.G."/>
            <person name="Couldrey C."/>
            <person name="Liu G.E."/>
            <person name="Van Tassell C.P."/>
            <person name="Phillippy A.M."/>
            <person name="Smith T.P.L."/>
            <person name="Medrano J.F."/>
        </authorList>
    </citation>
    <scope>NUCLEOTIDE SEQUENCE [LARGE SCALE GENOMIC DNA]</scope>
    <source>
        <strain evidence="14">Hereford</strain>
    </source>
</reference>
<dbReference type="Reactome" id="R-BTA-3214815">
    <property type="pathway name" value="HDACs deacetylate histones"/>
</dbReference>
<sequence>MSGRGKQGGKARAKAKSRSSRAGLQFPVGRVHRLLRKGNYAERVGAGAPVYMAAVLEYLTAEILELAGNAARDNKKTRIIPRHLQLAIRNDEELNKLLGKVTIAQGGVLPNIQAVLLPKKTESHHKAKGKDKDALAVEIEVPGSAFRNGISRPAAGEITFRSLKHRKEENKPRSVQPTRLGDLWKGNCVQGAGGGGGANRSRFSLGVSVESKRVS</sequence>
<dbReference type="Ensembl" id="ENSBTAT00000083650.2">
    <property type="protein sequence ID" value="ENSBTAP00000069018.2"/>
    <property type="gene ID" value="ENSBTAG00000052895.2"/>
</dbReference>
<dbReference type="GO" id="GO:0003677">
    <property type="term" value="F:DNA binding"/>
    <property type="evidence" value="ECO:0007669"/>
    <property type="project" value="UniProtKB-KW"/>
</dbReference>
<evidence type="ECO:0000259" key="12">
    <source>
        <dbReference type="Pfam" id="PF00125"/>
    </source>
</evidence>
<evidence type="ECO:0000256" key="6">
    <source>
        <dbReference type="ARBA" id="ARBA00022990"/>
    </source>
</evidence>
<protein>
    <recommendedName>
        <fullName evidence="10">Histone H2A</fullName>
    </recommendedName>
</protein>
<dbReference type="Proteomes" id="UP000009136">
    <property type="component" value="Chromosome 3"/>
</dbReference>
<feature type="region of interest" description="Disordered" evidence="11">
    <location>
        <begin position="1"/>
        <end position="22"/>
    </location>
</feature>
<feature type="region of interest" description="Disordered" evidence="11">
    <location>
        <begin position="191"/>
        <end position="215"/>
    </location>
</feature>
<name>A0A3Q1MDK7_BOVIN</name>
<dbReference type="Pfam" id="PF16211">
    <property type="entry name" value="Histone_H2A_C"/>
    <property type="match status" value="1"/>
</dbReference>
<evidence type="ECO:0000256" key="10">
    <source>
        <dbReference type="RuleBase" id="RU003767"/>
    </source>
</evidence>
<evidence type="ECO:0000313" key="14">
    <source>
        <dbReference type="Ensembl" id="ENSBTAP00000069018.2"/>
    </source>
</evidence>
<feature type="domain" description="Histone H2A C-terminal" evidence="13">
    <location>
        <begin position="92"/>
        <end position="126"/>
    </location>
</feature>
<evidence type="ECO:0000256" key="3">
    <source>
        <dbReference type="ARBA" id="ARBA00010691"/>
    </source>
</evidence>